<sequence length="160" mass="17711">MESSNTKKSPPPPPSAGWRRGGADQEESARPEERMFFDRAGSEQSARHLHVAHTCEASGLFEGLRAEGSRGQREGLMDARSRRYVDSYADELHRVPKIHKLRPATPTASPPPVKSSSPSELDWRSMSWEYSSWSLGLSHESNLSASSLNCDPCTCLTLAR</sequence>
<dbReference type="AlphaFoldDB" id="A0A7S1H1X3"/>
<feature type="region of interest" description="Disordered" evidence="1">
    <location>
        <begin position="96"/>
        <end position="120"/>
    </location>
</feature>
<reference evidence="2" key="1">
    <citation type="submission" date="2021-01" db="EMBL/GenBank/DDBJ databases">
        <authorList>
            <person name="Corre E."/>
            <person name="Pelletier E."/>
            <person name="Niang G."/>
            <person name="Scheremetjew M."/>
            <person name="Finn R."/>
            <person name="Kale V."/>
            <person name="Holt S."/>
            <person name="Cochrane G."/>
            <person name="Meng A."/>
            <person name="Brown T."/>
            <person name="Cohen L."/>
        </authorList>
    </citation>
    <scope>NUCLEOTIDE SEQUENCE</scope>
    <source>
        <strain evidence="2">CCMP644</strain>
    </source>
</reference>
<evidence type="ECO:0000313" key="2">
    <source>
        <dbReference type="EMBL" id="CAD8962316.1"/>
    </source>
</evidence>
<proteinExistence type="predicted"/>
<name>A0A7S1H1X3_HEMAN</name>
<organism evidence="2">
    <name type="scientific">Hemiselmis andersenii</name>
    <name type="common">Cryptophyte alga</name>
    <dbReference type="NCBI Taxonomy" id="464988"/>
    <lineage>
        <taxon>Eukaryota</taxon>
        <taxon>Cryptophyceae</taxon>
        <taxon>Cryptomonadales</taxon>
        <taxon>Hemiselmidaceae</taxon>
        <taxon>Hemiselmis</taxon>
    </lineage>
</organism>
<feature type="compositionally biased region" description="Basic and acidic residues" evidence="1">
    <location>
        <begin position="21"/>
        <end position="41"/>
    </location>
</feature>
<gene>
    <name evidence="2" type="ORF">HAND00432_LOCUS15607</name>
</gene>
<accession>A0A7S1H1X3</accession>
<dbReference type="EMBL" id="HBFX01025598">
    <property type="protein sequence ID" value="CAD8962316.1"/>
    <property type="molecule type" value="Transcribed_RNA"/>
</dbReference>
<evidence type="ECO:0000256" key="1">
    <source>
        <dbReference type="SAM" id="MobiDB-lite"/>
    </source>
</evidence>
<protein>
    <submittedName>
        <fullName evidence="2">Uncharacterized protein</fullName>
    </submittedName>
</protein>
<feature type="region of interest" description="Disordered" evidence="1">
    <location>
        <begin position="1"/>
        <end position="48"/>
    </location>
</feature>